<evidence type="ECO:0000256" key="3">
    <source>
        <dbReference type="ARBA" id="ARBA00022691"/>
    </source>
</evidence>
<reference evidence="4" key="1">
    <citation type="journal article" date="2015" name="Nature">
        <title>Complex archaea that bridge the gap between prokaryotes and eukaryotes.</title>
        <authorList>
            <person name="Spang A."/>
            <person name="Saw J.H."/>
            <person name="Jorgensen S.L."/>
            <person name="Zaremba-Niedzwiedzka K."/>
            <person name="Martijn J."/>
            <person name="Lind A.E."/>
            <person name="van Eijk R."/>
            <person name="Schleper C."/>
            <person name="Guy L."/>
            <person name="Ettema T.J."/>
        </authorList>
    </citation>
    <scope>NUCLEOTIDE SEQUENCE</scope>
</reference>
<dbReference type="PANTHER" id="PTHR30481:SF4">
    <property type="entry name" value="SITE-SPECIFIC DNA-METHYLTRANSFERASE (ADENINE-SPECIFIC)"/>
    <property type="match status" value="1"/>
</dbReference>
<dbReference type="GO" id="GO:0032259">
    <property type="term" value="P:methylation"/>
    <property type="evidence" value="ECO:0007669"/>
    <property type="project" value="UniProtKB-KW"/>
</dbReference>
<comment type="caution">
    <text evidence="4">The sequence shown here is derived from an EMBL/GenBank/DDBJ whole genome shotgun (WGS) entry which is preliminary data.</text>
</comment>
<dbReference type="GO" id="GO:0006298">
    <property type="term" value="P:mismatch repair"/>
    <property type="evidence" value="ECO:0007669"/>
    <property type="project" value="TreeGrafter"/>
</dbReference>
<evidence type="ECO:0000256" key="1">
    <source>
        <dbReference type="ARBA" id="ARBA00022603"/>
    </source>
</evidence>
<dbReference type="Pfam" id="PF02086">
    <property type="entry name" value="MethyltransfD12"/>
    <property type="match status" value="1"/>
</dbReference>
<evidence type="ECO:0008006" key="5">
    <source>
        <dbReference type="Google" id="ProtNLM"/>
    </source>
</evidence>
<organism evidence="4">
    <name type="scientific">marine sediment metagenome</name>
    <dbReference type="NCBI Taxonomy" id="412755"/>
    <lineage>
        <taxon>unclassified sequences</taxon>
        <taxon>metagenomes</taxon>
        <taxon>ecological metagenomes</taxon>
    </lineage>
</organism>
<dbReference type="InterPro" id="IPR012327">
    <property type="entry name" value="MeTrfase_D12"/>
</dbReference>
<dbReference type="SUPFAM" id="SSF53335">
    <property type="entry name" value="S-adenosyl-L-methionine-dependent methyltransferases"/>
    <property type="match status" value="1"/>
</dbReference>
<accession>A0A0F9JDN7</accession>
<dbReference type="GO" id="GO:0043565">
    <property type="term" value="F:sequence-specific DNA binding"/>
    <property type="evidence" value="ECO:0007669"/>
    <property type="project" value="TreeGrafter"/>
</dbReference>
<sequence length="317" mass="35602">MRAPFPWYGGKSRAATIIWRAFGNVPNYVEPFAGSIAVLLARPHEAKVETVNDLDGLIANFWRATKLAPDEVARWCDWPVNEADLHARHQWLTAHAPTLHEQLVADPEYFDAKMAGWWVWGICTWIGNGWCSRDERLHHCLPKIGTPGHGIHAPTRVRPRKPRTGLSGQGVHRDAIAGALTDVFTELASRLRRVRVCCGEWDRVLGRSTLGIDTNHGMSPCGVLLDPPYSHAAGREKRLYREDSGTVSVRVRAWAVANGNNAALRIALCGWDGEHEMPAGWRCVSWRPQNAWANAGRERIWLSPHCLEEVERQPSLF</sequence>
<gene>
    <name evidence="4" type="ORF">LCGC14_1468410</name>
</gene>
<name>A0A0F9JDN7_9ZZZZ</name>
<evidence type="ECO:0000313" key="4">
    <source>
        <dbReference type="EMBL" id="KKM67713.1"/>
    </source>
</evidence>
<dbReference type="GO" id="GO:0009007">
    <property type="term" value="F:site-specific DNA-methyltransferase (adenine-specific) activity"/>
    <property type="evidence" value="ECO:0007669"/>
    <property type="project" value="UniProtKB-EC"/>
</dbReference>
<dbReference type="GO" id="GO:1904047">
    <property type="term" value="F:S-adenosyl-L-methionine binding"/>
    <property type="evidence" value="ECO:0007669"/>
    <property type="project" value="TreeGrafter"/>
</dbReference>
<dbReference type="InterPro" id="IPR029063">
    <property type="entry name" value="SAM-dependent_MTases_sf"/>
</dbReference>
<proteinExistence type="predicted"/>
<dbReference type="PANTHER" id="PTHR30481">
    <property type="entry name" value="DNA ADENINE METHYLASE"/>
    <property type="match status" value="1"/>
</dbReference>
<keyword evidence="1" id="KW-0489">Methyltransferase</keyword>
<keyword evidence="3" id="KW-0949">S-adenosyl-L-methionine</keyword>
<dbReference type="EMBL" id="LAZR01010301">
    <property type="protein sequence ID" value="KKM67713.1"/>
    <property type="molecule type" value="Genomic_DNA"/>
</dbReference>
<dbReference type="AlphaFoldDB" id="A0A0F9JDN7"/>
<dbReference type="GO" id="GO:0009307">
    <property type="term" value="P:DNA restriction-modification system"/>
    <property type="evidence" value="ECO:0007669"/>
    <property type="project" value="InterPro"/>
</dbReference>
<dbReference type="Gene3D" id="3.40.50.150">
    <property type="entry name" value="Vaccinia Virus protein VP39"/>
    <property type="match status" value="1"/>
</dbReference>
<evidence type="ECO:0000256" key="2">
    <source>
        <dbReference type="ARBA" id="ARBA00022679"/>
    </source>
</evidence>
<protein>
    <recommendedName>
        <fullName evidence="5">DNA adenine methylase</fullName>
    </recommendedName>
</protein>
<keyword evidence="2" id="KW-0808">Transferase</keyword>